<evidence type="ECO:0008006" key="4">
    <source>
        <dbReference type="Google" id="ProtNLM"/>
    </source>
</evidence>
<protein>
    <recommendedName>
        <fullName evidence="4">Transporter</fullName>
    </recommendedName>
</protein>
<keyword evidence="3" id="KW-1185">Reference proteome</keyword>
<reference evidence="2" key="1">
    <citation type="journal article" date="2018" name="Int. J. Syst. Evol. Microbiol.">
        <title>Carboxylicivirga sediminis sp. nov., isolated from coastal sediment.</title>
        <authorList>
            <person name="Wang F.Q."/>
            <person name="Ren L.H."/>
            <person name="Zou R.J."/>
            <person name="Sun Y.Z."/>
            <person name="Liu X.J."/>
            <person name="Jiang F."/>
            <person name="Liu L.J."/>
        </authorList>
    </citation>
    <scope>NUCLEOTIDE SEQUENCE</scope>
    <source>
        <strain evidence="2">JR1</strain>
    </source>
</reference>
<name>A0A941F4H6_9BACT</name>
<organism evidence="2 3">
    <name type="scientific">Carboxylicivirga sediminis</name>
    <dbReference type="NCBI Taxonomy" id="2006564"/>
    <lineage>
        <taxon>Bacteria</taxon>
        <taxon>Pseudomonadati</taxon>
        <taxon>Bacteroidota</taxon>
        <taxon>Bacteroidia</taxon>
        <taxon>Marinilabiliales</taxon>
        <taxon>Marinilabiliaceae</taxon>
        <taxon>Carboxylicivirga</taxon>
    </lineage>
</organism>
<reference evidence="2" key="2">
    <citation type="submission" date="2021-04" db="EMBL/GenBank/DDBJ databases">
        <authorList>
            <person name="Zhang T."/>
            <person name="Zhang Y."/>
            <person name="Lu D."/>
            <person name="Zuo D."/>
            <person name="Du Z."/>
        </authorList>
    </citation>
    <scope>NUCLEOTIDE SEQUENCE</scope>
    <source>
        <strain evidence="2">JR1</strain>
    </source>
</reference>
<sequence length="521" mass="58928">MKKSLYILLASLLVSSFLNAQNLDDALRFNKRELTGTSRSLGMANAFGSLGGDLTGISINPAGIAVYRTSEFAFTPSISLNQSKTNYMGLADKDDKYAFPFNQVGGVATNKPMREKEKGLISTHFGLTYTRTADFNENTSMFMGRGVQDYYDASGYPTQLNTLLNNIVWDANGQAPESFKNREYFAYEAYLFDPVEEGSYEYFSQYEDIDADGYIFDRNVNGIDQYNIIERSGYSGEYGLTFGANISHVLLLGASLNFQTYRFEQKESFREVNNNSFVPSGPEDVNYFDAYNKLSQKGFGVNGKFGLIVNLFPIRLGASFHTPTFYNIDEKFNKGISSYFIDYRSFDKPFEHGEFSYDYRTPYRAQGSISMILGKFGLLSFDYEMTDHTSSKFSSSRFATNIKDANEAIKTTMKVTHDFKAGLEIKPVPYLAIRAGGAYFDSPLKKEFIGQELTKWMATGGIGVRSKNFFFDVAYAYKFNKDNYYIDTVSDQSLLHGLSFTDPVALEYRNHQASFTFGWKF</sequence>
<accession>A0A941F4H6</accession>
<dbReference type="RefSeq" id="WP_212191184.1">
    <property type="nucleotide sequence ID" value="NZ_JAGTAR010000017.1"/>
</dbReference>
<feature type="signal peptide" evidence="1">
    <location>
        <begin position="1"/>
        <end position="20"/>
    </location>
</feature>
<dbReference type="EMBL" id="JAGTAR010000017">
    <property type="protein sequence ID" value="MBR8536252.1"/>
    <property type="molecule type" value="Genomic_DNA"/>
</dbReference>
<feature type="chain" id="PRO_5036953255" description="Transporter" evidence="1">
    <location>
        <begin position="21"/>
        <end position="521"/>
    </location>
</feature>
<evidence type="ECO:0000313" key="2">
    <source>
        <dbReference type="EMBL" id="MBR8536252.1"/>
    </source>
</evidence>
<keyword evidence="1" id="KW-0732">Signal</keyword>
<dbReference type="Gene3D" id="2.40.160.60">
    <property type="entry name" value="Outer membrane protein transport protein (OMPP1/FadL/TodX)"/>
    <property type="match status" value="1"/>
</dbReference>
<evidence type="ECO:0000256" key="1">
    <source>
        <dbReference type="SAM" id="SignalP"/>
    </source>
</evidence>
<gene>
    <name evidence="2" type="ORF">KDU71_11840</name>
</gene>
<comment type="caution">
    <text evidence="2">The sequence shown here is derived from an EMBL/GenBank/DDBJ whole genome shotgun (WGS) entry which is preliminary data.</text>
</comment>
<dbReference type="Proteomes" id="UP000679220">
    <property type="component" value="Unassembled WGS sequence"/>
</dbReference>
<proteinExistence type="predicted"/>
<dbReference type="SUPFAM" id="SSF56935">
    <property type="entry name" value="Porins"/>
    <property type="match status" value="1"/>
</dbReference>
<evidence type="ECO:0000313" key="3">
    <source>
        <dbReference type="Proteomes" id="UP000679220"/>
    </source>
</evidence>
<dbReference type="AlphaFoldDB" id="A0A941F4H6"/>